<dbReference type="EC" id="6.2.1.3" evidence="4"/>
<proteinExistence type="predicted"/>
<dbReference type="PANTHER" id="PTHR43767:SF1">
    <property type="entry name" value="NONRIBOSOMAL PEPTIDE SYNTHASE PES1 (EUROFUNG)-RELATED"/>
    <property type="match status" value="1"/>
</dbReference>
<keyword evidence="1" id="KW-0472">Membrane</keyword>
<name>A0A0W8FSU8_9ZZZZ</name>
<dbReference type="InterPro" id="IPR042099">
    <property type="entry name" value="ANL_N_sf"/>
</dbReference>
<dbReference type="InterPro" id="IPR045851">
    <property type="entry name" value="AMP-bd_C_sf"/>
</dbReference>
<dbReference type="Gene3D" id="3.30.300.30">
    <property type="match status" value="1"/>
</dbReference>
<keyword evidence="4" id="KW-0436">Ligase</keyword>
<feature type="transmembrane region" description="Helical" evidence="1">
    <location>
        <begin position="68"/>
        <end position="87"/>
    </location>
</feature>
<dbReference type="Gene3D" id="3.40.50.12780">
    <property type="entry name" value="N-terminal domain of ligase-like"/>
    <property type="match status" value="1"/>
</dbReference>
<protein>
    <submittedName>
        <fullName evidence="4">Long-chain-fatty-acid--coa ligase</fullName>
        <ecNumber evidence="4">6.2.1.3</ecNumber>
    </submittedName>
</protein>
<dbReference type="Pfam" id="PF13193">
    <property type="entry name" value="AMP-binding_C"/>
    <property type="match status" value="1"/>
</dbReference>
<dbReference type="InterPro" id="IPR050237">
    <property type="entry name" value="ATP-dep_AMP-bd_enzyme"/>
</dbReference>
<dbReference type="InterPro" id="IPR025110">
    <property type="entry name" value="AMP-bd_C"/>
</dbReference>
<feature type="domain" description="AMP-binding enzyme C-terminal" evidence="3">
    <location>
        <begin position="427"/>
        <end position="502"/>
    </location>
</feature>
<organism evidence="4">
    <name type="scientific">hydrocarbon metagenome</name>
    <dbReference type="NCBI Taxonomy" id="938273"/>
    <lineage>
        <taxon>unclassified sequences</taxon>
        <taxon>metagenomes</taxon>
        <taxon>ecological metagenomes</taxon>
    </lineage>
</organism>
<keyword evidence="1" id="KW-0812">Transmembrane</keyword>
<dbReference type="InterPro" id="IPR000873">
    <property type="entry name" value="AMP-dep_synth/lig_dom"/>
</dbReference>
<evidence type="ECO:0000259" key="3">
    <source>
        <dbReference type="Pfam" id="PF13193"/>
    </source>
</evidence>
<keyword evidence="1" id="KW-1133">Transmembrane helix</keyword>
<evidence type="ECO:0000313" key="4">
    <source>
        <dbReference type="EMBL" id="KUG23395.1"/>
    </source>
</evidence>
<dbReference type="EMBL" id="LNQE01000909">
    <property type="protein sequence ID" value="KUG23395.1"/>
    <property type="molecule type" value="Genomic_DNA"/>
</dbReference>
<comment type="caution">
    <text evidence="4">The sequence shown here is derived from an EMBL/GenBank/DDBJ whole genome shotgun (WGS) entry which is preliminary data.</text>
</comment>
<evidence type="ECO:0000259" key="2">
    <source>
        <dbReference type="Pfam" id="PF00501"/>
    </source>
</evidence>
<sequence>MSQVWNVGYILRQQANMIPNNKAIIFEDEPVTFKELNERTNQVAHYLMSTGVKKGDRIGIYLQNCHEFIYLFFAAAKIGLIVVPLNLRLVGRELEYQLNNSGSRMLFFHANFFDNVSKIKDSIQVDKDKYIWLPGRDTDAPPCPDWAVRFHDFFDKFPTTEPALEEQVFMDDPLGIIYTSGVTGAPKGAVVSHSQSYFKILSLYLSAAHGIVFLSQLPLFHSGGLFISLLQCIGRGMTMILREKFDPVQFCNDIEKYKANIVFALTTMWRLVLDSEQLDKVDRSSVIMSIGGGERTPKAMLDKLKEKGIKVGVGYGQTENSAMTHLTYEELQLKPASVGKPREWSDMWIEDPNGNRLPPGEIGEIVAVGPKVMSGYWNMPEATAKAIVNGVLHTGDLGYMDAEGYFYIADRAKDMYRSGGENVYPAEIEKVLYDFPRIKHIAIIGIADDKWGETGKAFIESVDGKPISKEEILEFLKDKVSKYKYPSHVEMVDEMPMTATGKIMKVSLKQKHGVRLDKVD</sequence>
<reference evidence="4" key="1">
    <citation type="journal article" date="2015" name="Proc. Natl. Acad. Sci. U.S.A.">
        <title>Networks of energetic and metabolic interactions define dynamics in microbial communities.</title>
        <authorList>
            <person name="Embree M."/>
            <person name="Liu J.K."/>
            <person name="Al-Bassam M.M."/>
            <person name="Zengler K."/>
        </authorList>
    </citation>
    <scope>NUCLEOTIDE SEQUENCE</scope>
</reference>
<evidence type="ECO:0000256" key="1">
    <source>
        <dbReference type="SAM" id="Phobius"/>
    </source>
</evidence>
<gene>
    <name evidence="4" type="ORF">ASZ90_006837</name>
</gene>
<feature type="domain" description="AMP-dependent synthetase/ligase" evidence="2">
    <location>
        <begin position="12"/>
        <end position="377"/>
    </location>
</feature>
<dbReference type="AlphaFoldDB" id="A0A0W8FSU8"/>
<dbReference type="PANTHER" id="PTHR43767">
    <property type="entry name" value="LONG-CHAIN-FATTY-ACID--COA LIGASE"/>
    <property type="match status" value="1"/>
</dbReference>
<dbReference type="Pfam" id="PF00501">
    <property type="entry name" value="AMP-binding"/>
    <property type="match status" value="1"/>
</dbReference>
<dbReference type="SUPFAM" id="SSF56801">
    <property type="entry name" value="Acetyl-CoA synthetase-like"/>
    <property type="match status" value="1"/>
</dbReference>
<dbReference type="GO" id="GO:0004467">
    <property type="term" value="F:long-chain fatty acid-CoA ligase activity"/>
    <property type="evidence" value="ECO:0007669"/>
    <property type="project" value="UniProtKB-EC"/>
</dbReference>
<accession>A0A0W8FSU8</accession>